<evidence type="ECO:0008006" key="4">
    <source>
        <dbReference type="Google" id="ProtNLM"/>
    </source>
</evidence>
<dbReference type="PANTHER" id="PTHR43157">
    <property type="entry name" value="PHOSPHATIDYLINOSITOL-GLYCAN BIOSYNTHESIS CLASS F PROTEIN-RELATED"/>
    <property type="match status" value="1"/>
</dbReference>
<dbReference type="PRINTS" id="PR00081">
    <property type="entry name" value="GDHRDH"/>
</dbReference>
<accession>A0A4V3XFJ5</accession>
<dbReference type="InterPro" id="IPR002347">
    <property type="entry name" value="SDR_fam"/>
</dbReference>
<dbReference type="AlphaFoldDB" id="A0A4V3XFJ5"/>
<proteinExistence type="predicted"/>
<evidence type="ECO:0000313" key="3">
    <source>
        <dbReference type="Proteomes" id="UP000310158"/>
    </source>
</evidence>
<organism evidence="2 3">
    <name type="scientific">Bondarzewia mesenterica</name>
    <dbReference type="NCBI Taxonomy" id="1095465"/>
    <lineage>
        <taxon>Eukaryota</taxon>
        <taxon>Fungi</taxon>
        <taxon>Dikarya</taxon>
        <taxon>Basidiomycota</taxon>
        <taxon>Agaricomycotina</taxon>
        <taxon>Agaricomycetes</taxon>
        <taxon>Russulales</taxon>
        <taxon>Bondarzewiaceae</taxon>
        <taxon>Bondarzewia</taxon>
    </lineage>
</organism>
<dbReference type="Gene3D" id="3.40.50.720">
    <property type="entry name" value="NAD(P)-binding Rossmann-like Domain"/>
    <property type="match status" value="1"/>
</dbReference>
<dbReference type="Proteomes" id="UP000310158">
    <property type="component" value="Unassembled WGS sequence"/>
</dbReference>
<evidence type="ECO:0000313" key="2">
    <source>
        <dbReference type="EMBL" id="THH17783.1"/>
    </source>
</evidence>
<keyword evidence="3" id="KW-1185">Reference proteome</keyword>
<gene>
    <name evidence="2" type="ORF">EW146_g3110</name>
</gene>
<comment type="caution">
    <text evidence="2">The sequence shown here is derived from an EMBL/GenBank/DDBJ whole genome shotgun (WGS) entry which is preliminary data.</text>
</comment>
<sequence>MGFLFSKPSYDPDRDIPNLDGKIVVVTGSSSGIGYRTAEQLAIHGEDKLIWVPLELSSVRSAKKAAELILAKEKRLDILVNNAGHLPSDYEPTEDGIDKTVAVNHVGHFVFTTTLLPLLKSTTLETGADVRIVNVASISYKAAGRVKFDSLDDFNDKRTGTWFVKFRRYGRSKLMNMLFSTELQRRLDDEGAAIIVTSVHPGAVHTEGADNNNPIFIKVILPFFCVSSLKGAYTSLFAATSAEVAALPDKYKGKYMEGCRVVKPSTKEAEDELLARKLWETTKKVVADVLASSQ</sequence>
<protein>
    <recommendedName>
        <fullName evidence="4">NAD(P)-binding protein</fullName>
    </recommendedName>
</protein>
<dbReference type="GO" id="GO:0016491">
    <property type="term" value="F:oxidoreductase activity"/>
    <property type="evidence" value="ECO:0007669"/>
    <property type="project" value="UniProtKB-KW"/>
</dbReference>
<dbReference type="Pfam" id="PF00106">
    <property type="entry name" value="adh_short"/>
    <property type="match status" value="1"/>
</dbReference>
<dbReference type="InterPro" id="IPR036291">
    <property type="entry name" value="NAD(P)-bd_dom_sf"/>
</dbReference>
<name>A0A4V3XFJ5_9AGAM</name>
<dbReference type="SUPFAM" id="SSF51735">
    <property type="entry name" value="NAD(P)-binding Rossmann-fold domains"/>
    <property type="match status" value="1"/>
</dbReference>
<dbReference type="OrthoDB" id="191139at2759"/>
<reference evidence="2 3" key="1">
    <citation type="submission" date="2019-02" db="EMBL/GenBank/DDBJ databases">
        <title>Genome sequencing of the rare red list fungi Bondarzewia mesenterica.</title>
        <authorList>
            <person name="Buettner E."/>
            <person name="Kellner H."/>
        </authorList>
    </citation>
    <scope>NUCLEOTIDE SEQUENCE [LARGE SCALE GENOMIC DNA]</scope>
    <source>
        <strain evidence="2 3">DSM 108281</strain>
    </source>
</reference>
<keyword evidence="1" id="KW-0560">Oxidoreductase</keyword>
<dbReference type="EMBL" id="SGPL01000097">
    <property type="protein sequence ID" value="THH17783.1"/>
    <property type="molecule type" value="Genomic_DNA"/>
</dbReference>
<dbReference type="PANTHER" id="PTHR43157:SF31">
    <property type="entry name" value="PHOSPHATIDYLINOSITOL-GLYCAN BIOSYNTHESIS CLASS F PROTEIN"/>
    <property type="match status" value="1"/>
</dbReference>
<evidence type="ECO:0000256" key="1">
    <source>
        <dbReference type="ARBA" id="ARBA00023002"/>
    </source>
</evidence>